<dbReference type="SUPFAM" id="SSF47384">
    <property type="entry name" value="Homodimeric domain of signal transducing histidine kinase"/>
    <property type="match status" value="1"/>
</dbReference>
<dbReference type="InterPro" id="IPR003594">
    <property type="entry name" value="HATPase_dom"/>
</dbReference>
<evidence type="ECO:0000313" key="13">
    <source>
        <dbReference type="Proteomes" id="UP000661112"/>
    </source>
</evidence>
<dbReference type="Gene3D" id="1.10.287.130">
    <property type="match status" value="1"/>
</dbReference>
<dbReference type="InterPro" id="IPR000700">
    <property type="entry name" value="PAS-assoc_C"/>
</dbReference>
<dbReference type="InterPro" id="IPR011006">
    <property type="entry name" value="CheY-like_superfamily"/>
</dbReference>
<dbReference type="Pfam" id="PF02518">
    <property type="entry name" value="HATPase_c"/>
    <property type="match status" value="1"/>
</dbReference>
<dbReference type="CDD" id="cd17580">
    <property type="entry name" value="REC_2_DhkD-like"/>
    <property type="match status" value="1"/>
</dbReference>
<dbReference type="PROSITE" id="PS50112">
    <property type="entry name" value="PAS"/>
    <property type="match status" value="4"/>
</dbReference>
<dbReference type="Pfam" id="PF08447">
    <property type="entry name" value="PAS_3"/>
    <property type="match status" value="2"/>
</dbReference>
<dbReference type="InterPro" id="IPR035965">
    <property type="entry name" value="PAS-like_dom_sf"/>
</dbReference>
<dbReference type="PROSITE" id="PS50109">
    <property type="entry name" value="HIS_KIN"/>
    <property type="match status" value="1"/>
</dbReference>
<dbReference type="SMART" id="SM00091">
    <property type="entry name" value="PAS"/>
    <property type="match status" value="4"/>
</dbReference>
<dbReference type="Pfam" id="PF00072">
    <property type="entry name" value="Response_reg"/>
    <property type="match status" value="1"/>
</dbReference>
<dbReference type="PANTHER" id="PTHR43547:SF2">
    <property type="entry name" value="HYBRID SIGNAL TRANSDUCTION HISTIDINE KINASE C"/>
    <property type="match status" value="1"/>
</dbReference>
<comment type="caution">
    <text evidence="12">The sequence shown here is derived from an EMBL/GenBank/DDBJ whole genome shotgun (WGS) entry which is preliminary data.</text>
</comment>
<dbReference type="InterPro" id="IPR005467">
    <property type="entry name" value="His_kinase_dom"/>
</dbReference>
<dbReference type="Gene3D" id="3.30.565.10">
    <property type="entry name" value="Histidine kinase-like ATPase, C-terminal domain"/>
    <property type="match status" value="1"/>
</dbReference>
<evidence type="ECO:0000256" key="6">
    <source>
        <dbReference type="PROSITE-ProRule" id="PRU00169"/>
    </source>
</evidence>
<dbReference type="Proteomes" id="UP000661112">
    <property type="component" value="Unassembled WGS sequence"/>
</dbReference>
<dbReference type="EC" id="2.7.13.3" evidence="2"/>
<dbReference type="PANTHER" id="PTHR43547">
    <property type="entry name" value="TWO-COMPONENT HISTIDINE KINASE"/>
    <property type="match status" value="1"/>
</dbReference>
<keyword evidence="4" id="KW-0418">Kinase</keyword>
<dbReference type="PROSITE" id="PS50113">
    <property type="entry name" value="PAC"/>
    <property type="match status" value="3"/>
</dbReference>
<dbReference type="NCBIfam" id="TIGR00229">
    <property type="entry name" value="sensory_box"/>
    <property type="match status" value="3"/>
</dbReference>
<dbReference type="SUPFAM" id="SSF52172">
    <property type="entry name" value="CheY-like"/>
    <property type="match status" value="1"/>
</dbReference>
<keyword evidence="5" id="KW-0902">Two-component regulatory system</keyword>
<keyword evidence="7" id="KW-0812">Transmembrane</keyword>
<dbReference type="CDD" id="cd00130">
    <property type="entry name" value="PAS"/>
    <property type="match status" value="3"/>
</dbReference>
<evidence type="ECO:0000256" key="2">
    <source>
        <dbReference type="ARBA" id="ARBA00012438"/>
    </source>
</evidence>
<keyword evidence="4" id="KW-0808">Transferase</keyword>
<evidence type="ECO:0000256" key="4">
    <source>
        <dbReference type="ARBA" id="ARBA00022777"/>
    </source>
</evidence>
<feature type="domain" description="PAC" evidence="11">
    <location>
        <begin position="619"/>
        <end position="672"/>
    </location>
</feature>
<name>A0ABR8CVS8_9NOST</name>
<evidence type="ECO:0000259" key="8">
    <source>
        <dbReference type="PROSITE" id="PS50109"/>
    </source>
</evidence>
<dbReference type="EMBL" id="JACJSG010000001">
    <property type="protein sequence ID" value="MBD2499029.1"/>
    <property type="molecule type" value="Genomic_DNA"/>
</dbReference>
<feature type="domain" description="PAS" evidence="10">
    <location>
        <begin position="417"/>
        <end position="489"/>
    </location>
</feature>
<feature type="transmembrane region" description="Helical" evidence="7">
    <location>
        <begin position="38"/>
        <end position="62"/>
    </location>
</feature>
<dbReference type="Pfam" id="PF08448">
    <property type="entry name" value="PAS_4"/>
    <property type="match status" value="1"/>
</dbReference>
<dbReference type="InterPro" id="IPR000014">
    <property type="entry name" value="PAS"/>
</dbReference>
<evidence type="ECO:0000256" key="1">
    <source>
        <dbReference type="ARBA" id="ARBA00000085"/>
    </source>
</evidence>
<dbReference type="SUPFAM" id="SSF55874">
    <property type="entry name" value="ATPase domain of HSP90 chaperone/DNA topoisomerase II/histidine kinase"/>
    <property type="match status" value="1"/>
</dbReference>
<dbReference type="SUPFAM" id="SSF55785">
    <property type="entry name" value="PYP-like sensor domain (PAS domain)"/>
    <property type="match status" value="5"/>
</dbReference>
<dbReference type="PROSITE" id="PS50110">
    <property type="entry name" value="RESPONSE_REGULATORY"/>
    <property type="match status" value="1"/>
</dbReference>
<dbReference type="InterPro" id="IPR004358">
    <property type="entry name" value="Sig_transdc_His_kin-like_C"/>
</dbReference>
<evidence type="ECO:0000259" key="9">
    <source>
        <dbReference type="PROSITE" id="PS50110"/>
    </source>
</evidence>
<dbReference type="InterPro" id="IPR003661">
    <property type="entry name" value="HisK_dim/P_dom"/>
</dbReference>
<dbReference type="CDD" id="cd00082">
    <property type="entry name" value="HisKA"/>
    <property type="match status" value="1"/>
</dbReference>
<dbReference type="SMART" id="SM00388">
    <property type="entry name" value="HisKA"/>
    <property type="match status" value="1"/>
</dbReference>
<keyword evidence="13" id="KW-1185">Reference proteome</keyword>
<evidence type="ECO:0000256" key="7">
    <source>
        <dbReference type="SAM" id="Phobius"/>
    </source>
</evidence>
<evidence type="ECO:0000259" key="11">
    <source>
        <dbReference type="PROSITE" id="PS50113"/>
    </source>
</evidence>
<dbReference type="Pfam" id="PF00512">
    <property type="entry name" value="HisKA"/>
    <property type="match status" value="1"/>
</dbReference>
<dbReference type="Gene3D" id="3.30.450.20">
    <property type="entry name" value="PAS domain"/>
    <property type="match status" value="5"/>
</dbReference>
<dbReference type="InterPro" id="IPR013655">
    <property type="entry name" value="PAS_fold_3"/>
</dbReference>
<gene>
    <name evidence="12" type="ORF">H6G83_00130</name>
</gene>
<dbReference type="InterPro" id="IPR001610">
    <property type="entry name" value="PAC"/>
</dbReference>
<dbReference type="Gene3D" id="3.40.50.2300">
    <property type="match status" value="1"/>
</dbReference>
<evidence type="ECO:0000256" key="5">
    <source>
        <dbReference type="ARBA" id="ARBA00023012"/>
    </source>
</evidence>
<evidence type="ECO:0000256" key="3">
    <source>
        <dbReference type="ARBA" id="ARBA00022553"/>
    </source>
</evidence>
<organism evidence="12 13">
    <name type="scientific">Anabaena azotica FACHB-119</name>
    <dbReference type="NCBI Taxonomy" id="947527"/>
    <lineage>
        <taxon>Bacteria</taxon>
        <taxon>Bacillati</taxon>
        <taxon>Cyanobacteriota</taxon>
        <taxon>Cyanophyceae</taxon>
        <taxon>Nostocales</taxon>
        <taxon>Nostocaceae</taxon>
        <taxon>Anabaena</taxon>
        <taxon>Anabaena azotica</taxon>
    </lineage>
</organism>
<feature type="transmembrane region" description="Helical" evidence="7">
    <location>
        <begin position="7"/>
        <end position="26"/>
    </location>
</feature>
<dbReference type="InterPro" id="IPR036097">
    <property type="entry name" value="HisK_dim/P_sf"/>
</dbReference>
<dbReference type="Pfam" id="PF00989">
    <property type="entry name" value="PAS"/>
    <property type="match status" value="1"/>
</dbReference>
<proteinExistence type="predicted"/>
<comment type="catalytic activity">
    <reaction evidence="1">
        <text>ATP + protein L-histidine = ADP + protein N-phospho-L-histidine.</text>
        <dbReference type="EC" id="2.7.13.3"/>
    </reaction>
</comment>
<feature type="domain" description="PAC" evidence="11">
    <location>
        <begin position="487"/>
        <end position="545"/>
    </location>
</feature>
<protein>
    <recommendedName>
        <fullName evidence="2">histidine kinase</fullName>
        <ecNumber evidence="2">2.7.13.3</ecNumber>
    </recommendedName>
</protein>
<reference evidence="12 13" key="1">
    <citation type="journal article" date="2020" name="ISME J.">
        <title>Comparative genomics reveals insights into cyanobacterial evolution and habitat adaptation.</title>
        <authorList>
            <person name="Chen M.Y."/>
            <person name="Teng W.K."/>
            <person name="Zhao L."/>
            <person name="Hu C.X."/>
            <person name="Zhou Y.K."/>
            <person name="Han B.P."/>
            <person name="Song L.R."/>
            <person name="Shu W.S."/>
        </authorList>
    </citation>
    <scope>NUCLEOTIDE SEQUENCE [LARGE SCALE GENOMIC DNA]</scope>
    <source>
        <strain evidence="12 13">FACHB-119</strain>
    </source>
</reference>
<dbReference type="CDD" id="cd16922">
    <property type="entry name" value="HATPase_EvgS-ArcB-TorS-like"/>
    <property type="match status" value="1"/>
</dbReference>
<dbReference type="InterPro" id="IPR036890">
    <property type="entry name" value="HATPase_C_sf"/>
</dbReference>
<dbReference type="InterPro" id="IPR013656">
    <property type="entry name" value="PAS_4"/>
</dbReference>
<feature type="domain" description="PAS" evidence="10">
    <location>
        <begin position="287"/>
        <end position="359"/>
    </location>
</feature>
<keyword evidence="7" id="KW-1133">Transmembrane helix</keyword>
<dbReference type="PRINTS" id="PR00344">
    <property type="entry name" value="BCTRLSENSOR"/>
</dbReference>
<feature type="domain" description="PAC" evidence="11">
    <location>
        <begin position="363"/>
        <end position="416"/>
    </location>
</feature>
<evidence type="ECO:0000313" key="12">
    <source>
        <dbReference type="EMBL" id="MBD2499029.1"/>
    </source>
</evidence>
<sequence length="1064" mass="119865">MLPDKKLIVFILAWLMLAVIQVMALYQGKACNFWFPVVRGAIALTLGLELIAIIVAGIVLLIKTIQATKQQVYNNEANLRAAIGNILDGFGIYSAIRDRSGQIVDFHIEYVNTAACVSNGCEEQTSRRLGEILPQHKESGLFAQYCQVVETGQTLVKDELIYEDNDQGQPLTRVFNIRAAKFQDGFVVNWQDITERHRAEQAVLRQQQELATLVENIPGIVTRFDSQLRYIYANSIHEQITGLKSAALIGKNLSEVWANEPQAPQWEAVLQAALQEQSAAQAALAESEERLRLALKAANQGLYDLNIQTGEAVVTPEYAQMLGYDPDGFKETNQAWRDRLHPDDRKLVYRVYQEYIAGKTDEYRVEFRQRTKSGDWLWILSIGKIVAWDEQGNPLRMLGTHTDITKRKQSELALQNALQLLNLHIDTTPLALVQWDDHLCVTRWSSAAEKIFGWRAEEVLGRYIQDLHMVYEEDVTAVAQVGDRLLSGQESQIINYNRNYTKDGKVIHCEWYNSTTTDETGRVSSILSLVLDVTERTKAEKAIRQSELKFRTLADTMPQMVWITKPDGYHEYFNQRWYDYTGKTLEQTQGEGWQYILHPDDVEPTFAVWQNSLQTGNSYNIEYRLRRGSDGEYRWHLGKALPLKEQNGQIVKWFGSCTDIHDQKLLIEERAQALERERAARIELEKASRMKDEFLAIVSHELRSPLNGILGWSRLLRTRKLSPDKIQQALESIERNAQAQTQLIEDLLDISRIIRGNIRLNLRPTNLIPVILAALDTVRPVANSKSIQIDSRLDADVVVAGDPERLQQVVWNLLSNAVKFTPEGGRVEIRLAQVETNVQIQVIDTGKGISLEFLPYVFDRFRQADSTTTRNQGGLGLGLAIVRNLVQLHSGQVAVTSLGEGTGATFTVELPILPTPLSITAEQLLIQRQTAWDTNIQITGLKILIVDDEPDTREFLQTALEQYGATVTTASSAREALQLVPVVKPDVILSDIGMPEEDGYSLIRKIRALPSEQGGNVPAAALTAYARQSDRQQALTAGFQIHIPKPIEPIQLLKVVASLAGRIS</sequence>
<dbReference type="InterPro" id="IPR001789">
    <property type="entry name" value="Sig_transdc_resp-reg_receiver"/>
</dbReference>
<feature type="domain" description="Histidine kinase" evidence="8">
    <location>
        <begin position="697"/>
        <end position="914"/>
    </location>
</feature>
<dbReference type="SMART" id="SM00387">
    <property type="entry name" value="HATPase_c"/>
    <property type="match status" value="1"/>
</dbReference>
<dbReference type="RefSeq" id="WP_190465399.1">
    <property type="nucleotide sequence ID" value="NZ_JACJSG010000001.1"/>
</dbReference>
<dbReference type="InterPro" id="IPR013767">
    <property type="entry name" value="PAS_fold"/>
</dbReference>
<keyword evidence="3 6" id="KW-0597">Phosphoprotein</keyword>
<feature type="domain" description="PAS" evidence="10">
    <location>
        <begin position="206"/>
        <end position="277"/>
    </location>
</feature>
<evidence type="ECO:0000259" key="10">
    <source>
        <dbReference type="PROSITE" id="PS50112"/>
    </source>
</evidence>
<keyword evidence="7" id="KW-0472">Membrane</keyword>
<feature type="modified residue" description="4-aspartylphosphate" evidence="6">
    <location>
        <position position="991"/>
    </location>
</feature>
<feature type="domain" description="PAS" evidence="10">
    <location>
        <begin position="546"/>
        <end position="616"/>
    </location>
</feature>
<dbReference type="SMART" id="SM00086">
    <property type="entry name" value="PAC"/>
    <property type="match status" value="3"/>
</dbReference>
<dbReference type="SMART" id="SM00448">
    <property type="entry name" value="REC"/>
    <property type="match status" value="1"/>
</dbReference>
<accession>A0ABR8CVS8</accession>
<feature type="domain" description="Response regulatory" evidence="9">
    <location>
        <begin position="942"/>
        <end position="1060"/>
    </location>
</feature>